<gene>
    <name evidence="4" type="ORF">DAH51_25280</name>
</gene>
<keyword evidence="2 3" id="KW-0040">ANK repeat</keyword>
<evidence type="ECO:0000313" key="4">
    <source>
        <dbReference type="EMBL" id="RSU46922.1"/>
    </source>
</evidence>
<proteinExistence type="predicted"/>
<evidence type="ECO:0000256" key="3">
    <source>
        <dbReference type="PROSITE-ProRule" id="PRU00023"/>
    </source>
</evidence>
<dbReference type="SUPFAM" id="SSF48403">
    <property type="entry name" value="Ankyrin repeat"/>
    <property type="match status" value="1"/>
</dbReference>
<accession>A0A430BDQ0</accession>
<dbReference type="InterPro" id="IPR050776">
    <property type="entry name" value="Ank_Repeat/CDKN_Inhibitor"/>
</dbReference>
<dbReference type="Proteomes" id="UP000287401">
    <property type="component" value="Unassembled WGS sequence"/>
</dbReference>
<feature type="repeat" description="ANK" evidence="3">
    <location>
        <begin position="19"/>
        <end position="46"/>
    </location>
</feature>
<reference evidence="4 5" key="1">
    <citation type="submission" date="2018-07" db="EMBL/GenBank/DDBJ databases">
        <title>Genomic and Epidemiologic Investigation of an Indolent Hospital Outbreak.</title>
        <authorList>
            <person name="Johnson R.C."/>
            <person name="Deming C."/>
            <person name="Conlan S."/>
            <person name="Zellmer C.J."/>
            <person name="Michelin A.V."/>
            <person name="Lee-Lin S."/>
            <person name="Thomas P.J."/>
            <person name="Park M."/>
            <person name="Weingarten R.A."/>
            <person name="Less J."/>
            <person name="Dekker J.P."/>
            <person name="Frank K.M."/>
            <person name="Musser K.A."/>
            <person name="Mcquiston J.R."/>
            <person name="Henderson D.K."/>
            <person name="Lau A.F."/>
            <person name="Palmore T.N."/>
            <person name="Segre J.A."/>
        </authorList>
    </citation>
    <scope>NUCLEOTIDE SEQUENCE [LARGE SCALE GENOMIC DNA]</scope>
    <source>
        <strain evidence="4 5">SK-NIH.Env6_1116</strain>
    </source>
</reference>
<dbReference type="Pfam" id="PF12796">
    <property type="entry name" value="Ank_2"/>
    <property type="match status" value="1"/>
</dbReference>
<dbReference type="PROSITE" id="PS50297">
    <property type="entry name" value="ANK_REP_REGION"/>
    <property type="match status" value="2"/>
</dbReference>
<evidence type="ECO:0000313" key="5">
    <source>
        <dbReference type="Proteomes" id="UP000287401"/>
    </source>
</evidence>
<dbReference type="SMART" id="SM00248">
    <property type="entry name" value="ANK"/>
    <property type="match status" value="4"/>
</dbReference>
<comment type="caution">
    <text evidence="4">The sequence shown here is derived from an EMBL/GenBank/DDBJ whole genome shotgun (WGS) entry which is preliminary data.</text>
</comment>
<sequence length="191" mass="19866">MLDARTAPLPRADRIQELLLDAARIGRTDMVEPLIAAGADIDGRDRHGYTALILAAYHGHLDTAVALLDHGATVDAVDDKRGNTALMGIAFKGYAEIAEELIDAGAVVDRRNYAGQTALMMASLVGHSRIASLLMRAGANPTLCDVAGNCARSVAAAQGNSEMTLLLAGPVTVKTAAAAINRPSPQVATLQ</sequence>
<protein>
    <submittedName>
        <fullName evidence="4">Ankyrin repeat domain-containing protein</fullName>
    </submittedName>
</protein>
<dbReference type="InterPro" id="IPR036770">
    <property type="entry name" value="Ankyrin_rpt-contain_sf"/>
</dbReference>
<dbReference type="PROSITE" id="PS50088">
    <property type="entry name" value="ANK_REPEAT"/>
    <property type="match status" value="4"/>
</dbReference>
<feature type="repeat" description="ANK" evidence="3">
    <location>
        <begin position="47"/>
        <end position="79"/>
    </location>
</feature>
<dbReference type="AlphaFoldDB" id="A0A430BDQ0"/>
<dbReference type="Gene3D" id="1.25.40.20">
    <property type="entry name" value="Ankyrin repeat-containing domain"/>
    <property type="match status" value="2"/>
</dbReference>
<dbReference type="PANTHER" id="PTHR24201">
    <property type="entry name" value="ANK_REP_REGION DOMAIN-CONTAINING PROTEIN"/>
    <property type="match status" value="1"/>
</dbReference>
<evidence type="ECO:0000256" key="2">
    <source>
        <dbReference type="ARBA" id="ARBA00023043"/>
    </source>
</evidence>
<dbReference type="Pfam" id="PF00023">
    <property type="entry name" value="Ank"/>
    <property type="match status" value="1"/>
</dbReference>
<organism evidence="4 5">
    <name type="scientific">Sphingobium yanoikuyae</name>
    <name type="common">Sphingomonas yanoikuyae</name>
    <dbReference type="NCBI Taxonomy" id="13690"/>
    <lineage>
        <taxon>Bacteria</taxon>
        <taxon>Pseudomonadati</taxon>
        <taxon>Pseudomonadota</taxon>
        <taxon>Alphaproteobacteria</taxon>
        <taxon>Sphingomonadales</taxon>
        <taxon>Sphingomonadaceae</taxon>
        <taxon>Sphingobium</taxon>
    </lineage>
</organism>
<dbReference type="EMBL" id="QRAL01000054">
    <property type="protein sequence ID" value="RSU46922.1"/>
    <property type="molecule type" value="Genomic_DNA"/>
</dbReference>
<feature type="repeat" description="ANK" evidence="3">
    <location>
        <begin position="81"/>
        <end position="113"/>
    </location>
</feature>
<evidence type="ECO:0000256" key="1">
    <source>
        <dbReference type="ARBA" id="ARBA00022737"/>
    </source>
</evidence>
<keyword evidence="1" id="KW-0677">Repeat</keyword>
<dbReference type="RefSeq" id="WP_126000083.1">
    <property type="nucleotide sequence ID" value="NZ_QRAL01000054.1"/>
</dbReference>
<dbReference type="PANTHER" id="PTHR24201:SF16">
    <property type="entry name" value="ANKYRIN-1-LIKE-RELATED"/>
    <property type="match status" value="1"/>
</dbReference>
<feature type="repeat" description="ANK" evidence="3">
    <location>
        <begin position="114"/>
        <end position="146"/>
    </location>
</feature>
<dbReference type="InterPro" id="IPR002110">
    <property type="entry name" value="Ankyrin_rpt"/>
</dbReference>
<name>A0A430BDQ0_SPHYA</name>